<dbReference type="NCBIfam" id="TIGR00250">
    <property type="entry name" value="RNAse_H_YqgF"/>
    <property type="match status" value="1"/>
</dbReference>
<evidence type="ECO:0000313" key="7">
    <source>
        <dbReference type="EMBL" id="QUE50958.1"/>
    </source>
</evidence>
<dbReference type="InterPro" id="IPR006641">
    <property type="entry name" value="YqgF/RNaseH-like_dom"/>
</dbReference>
<reference evidence="7" key="1">
    <citation type="submission" date="2021-04" db="EMBL/GenBank/DDBJ databases">
        <title>Luteolibacter sp. 32A isolated from the skin of an Anderson's salamander (Ambystoma andersonii).</title>
        <authorList>
            <person name="Spergser J."/>
            <person name="Busse H.-J."/>
        </authorList>
    </citation>
    <scope>NUCLEOTIDE SEQUENCE</scope>
    <source>
        <strain evidence="7">32A</strain>
    </source>
</reference>
<name>A0A975G8K5_9BACT</name>
<keyword evidence="4 5" id="KW-0378">Hydrolase</keyword>
<dbReference type="InterPro" id="IPR005227">
    <property type="entry name" value="YqgF"/>
</dbReference>
<keyword evidence="8" id="KW-1185">Reference proteome</keyword>
<dbReference type="RefSeq" id="WP_211631097.1">
    <property type="nucleotide sequence ID" value="NZ_CP073100.1"/>
</dbReference>
<dbReference type="InterPro" id="IPR037027">
    <property type="entry name" value="YqgF/RNaseH-like_dom_sf"/>
</dbReference>
<evidence type="ECO:0000256" key="3">
    <source>
        <dbReference type="ARBA" id="ARBA00022722"/>
    </source>
</evidence>
<dbReference type="AlphaFoldDB" id="A0A975G8K5"/>
<evidence type="ECO:0000256" key="1">
    <source>
        <dbReference type="ARBA" id="ARBA00022490"/>
    </source>
</evidence>
<evidence type="ECO:0000259" key="6">
    <source>
        <dbReference type="SMART" id="SM00732"/>
    </source>
</evidence>
<evidence type="ECO:0000313" key="8">
    <source>
        <dbReference type="Proteomes" id="UP000676169"/>
    </source>
</evidence>
<accession>A0A975G8K5</accession>
<keyword evidence="3 5" id="KW-0540">Nuclease</keyword>
<proteinExistence type="inferred from homology"/>
<dbReference type="InterPro" id="IPR012337">
    <property type="entry name" value="RNaseH-like_sf"/>
</dbReference>
<dbReference type="SUPFAM" id="SSF53098">
    <property type="entry name" value="Ribonuclease H-like"/>
    <property type="match status" value="1"/>
</dbReference>
<dbReference type="GO" id="GO:0005829">
    <property type="term" value="C:cytosol"/>
    <property type="evidence" value="ECO:0007669"/>
    <property type="project" value="TreeGrafter"/>
</dbReference>
<gene>
    <name evidence="7" type="primary">ruvX</name>
    <name evidence="7" type="ORF">KBB96_19120</name>
</gene>
<dbReference type="HAMAP" id="MF_00651">
    <property type="entry name" value="Nuclease_YqgF"/>
    <property type="match status" value="1"/>
</dbReference>
<evidence type="ECO:0000256" key="2">
    <source>
        <dbReference type="ARBA" id="ARBA00022517"/>
    </source>
</evidence>
<dbReference type="PANTHER" id="PTHR33317">
    <property type="entry name" value="POLYNUCLEOTIDYL TRANSFERASE, RIBONUCLEASE H-LIKE SUPERFAMILY PROTEIN"/>
    <property type="match status" value="1"/>
</dbReference>
<dbReference type="GO" id="GO:0016788">
    <property type="term" value="F:hydrolase activity, acting on ester bonds"/>
    <property type="evidence" value="ECO:0007669"/>
    <property type="project" value="UniProtKB-UniRule"/>
</dbReference>
<keyword evidence="2 5" id="KW-0690">Ribosome biogenesis</keyword>
<dbReference type="Gene3D" id="3.30.420.140">
    <property type="entry name" value="YqgF/RNase H-like domain"/>
    <property type="match status" value="1"/>
</dbReference>
<dbReference type="Proteomes" id="UP000676169">
    <property type="component" value="Chromosome"/>
</dbReference>
<comment type="similarity">
    <text evidence="5">Belongs to the YqgF HJR family.</text>
</comment>
<feature type="domain" description="YqgF/RNase H-like" evidence="6">
    <location>
        <begin position="6"/>
        <end position="106"/>
    </location>
</feature>
<evidence type="ECO:0000256" key="4">
    <source>
        <dbReference type="ARBA" id="ARBA00022801"/>
    </source>
</evidence>
<keyword evidence="1 5" id="KW-0963">Cytoplasm</keyword>
<dbReference type="CDD" id="cd16964">
    <property type="entry name" value="YqgF"/>
    <property type="match status" value="1"/>
</dbReference>
<comment type="subcellular location">
    <subcellularLocation>
        <location evidence="5">Cytoplasm</location>
    </subcellularLocation>
</comment>
<dbReference type="PANTHER" id="PTHR33317:SF4">
    <property type="entry name" value="POLYNUCLEOTIDYL TRANSFERASE, RIBONUCLEASE H-LIKE SUPERFAMILY PROTEIN"/>
    <property type="match status" value="1"/>
</dbReference>
<dbReference type="KEGG" id="lamb:KBB96_19120"/>
<evidence type="ECO:0000256" key="5">
    <source>
        <dbReference type="HAMAP-Rule" id="MF_00651"/>
    </source>
</evidence>
<dbReference type="Pfam" id="PF03652">
    <property type="entry name" value="RuvX"/>
    <property type="match status" value="1"/>
</dbReference>
<dbReference type="GO" id="GO:0004518">
    <property type="term" value="F:nuclease activity"/>
    <property type="evidence" value="ECO:0007669"/>
    <property type="project" value="UniProtKB-KW"/>
</dbReference>
<organism evidence="7 8">
    <name type="scientific">Luteolibacter ambystomatis</name>
    <dbReference type="NCBI Taxonomy" id="2824561"/>
    <lineage>
        <taxon>Bacteria</taxon>
        <taxon>Pseudomonadati</taxon>
        <taxon>Verrucomicrobiota</taxon>
        <taxon>Verrucomicrobiia</taxon>
        <taxon>Verrucomicrobiales</taxon>
        <taxon>Verrucomicrobiaceae</taxon>
        <taxon>Luteolibacter</taxon>
    </lineage>
</organism>
<sequence>MSDPHHPALGIDHGDARIGVAATDDFGILAHPVETIDRTKTDPLERIPQIVAQRRIKTLVLGLPVRMDGSEGASAEKVRAFAAKLQEKLPELPLVFVDETLTTSAASGKLREAGRKARQQKSVIDQAAAVEILNLWMEETC</sequence>
<dbReference type="GO" id="GO:0000967">
    <property type="term" value="P:rRNA 5'-end processing"/>
    <property type="evidence" value="ECO:0007669"/>
    <property type="project" value="UniProtKB-UniRule"/>
</dbReference>
<dbReference type="EMBL" id="CP073100">
    <property type="protein sequence ID" value="QUE50958.1"/>
    <property type="molecule type" value="Genomic_DNA"/>
</dbReference>
<comment type="function">
    <text evidence="5">Could be a nuclease involved in processing of the 5'-end of pre-16S rRNA.</text>
</comment>
<dbReference type="EC" id="3.1.-.-" evidence="5"/>
<protein>
    <recommendedName>
        <fullName evidence="5">Putative pre-16S rRNA nuclease</fullName>
        <ecNumber evidence="5">3.1.-.-</ecNumber>
    </recommendedName>
</protein>
<dbReference type="SMART" id="SM00732">
    <property type="entry name" value="YqgFc"/>
    <property type="match status" value="1"/>
</dbReference>